<feature type="region of interest" description="Disordered" evidence="1">
    <location>
        <begin position="572"/>
        <end position="621"/>
    </location>
</feature>
<feature type="region of interest" description="Disordered" evidence="1">
    <location>
        <begin position="1093"/>
        <end position="1189"/>
    </location>
</feature>
<feature type="region of interest" description="Disordered" evidence="1">
    <location>
        <begin position="1283"/>
        <end position="1322"/>
    </location>
</feature>
<feature type="compositionally biased region" description="Basic and acidic residues" evidence="1">
    <location>
        <begin position="1006"/>
        <end position="1028"/>
    </location>
</feature>
<feature type="region of interest" description="Disordered" evidence="1">
    <location>
        <begin position="660"/>
        <end position="1033"/>
    </location>
</feature>
<protein>
    <recommendedName>
        <fullName evidence="2">MGA conserved domain-containing protein</fullName>
    </recommendedName>
</protein>
<feature type="compositionally biased region" description="Acidic residues" evidence="1">
    <location>
        <begin position="1172"/>
        <end position="1181"/>
    </location>
</feature>
<evidence type="ECO:0000256" key="1">
    <source>
        <dbReference type="SAM" id="MobiDB-lite"/>
    </source>
</evidence>
<dbReference type="InterPro" id="IPR032060">
    <property type="entry name" value="MGA_dom"/>
</dbReference>
<sequence length="2862" mass="323130">MEVDTVCILDSDDESHESLDDKLTLTDEIVVNKMIKTEIKTGDILMEYSDNEVDDDNFDTNNLIEYDEASNQPDDDDDVIVIVEDISPNGKTSPLCKVFQTADKIKKEHPSEPLVDGASSSLPKHDDAETPFCFIASAYSLATSKSPIIIEENPQEETESAINEVCHENLIPNDVEAEDKENDDPESVNKPFCFIGSPYTVPETSLTEKSQEKSIHSPQNLDSSNSDLISFVEEDLKPKEAAEENDVVAPSFVEKDSLLLESTNENDLEIVPSLVESTNETATISVVEDSSISKENSNNQSSVEDELFNKIDEDQSLKHVSSFAEESFKKNDENVTSDVDEEALLLYSSEEYDTPNYAEEDLLLMDSPIQDDIPKRATVKDVLWLVKERSESNTPTATSSVVDTSRGGDKIIVEDSLPESVEENSEVATSCFEEDSLLLDPVRVGSETSKDDTSLNEGDSLLVTSSEERSEANTPKTTQSSVEEDSLRENSSKDATNFVGKDCLSKEDAVCKLLNCTMLMESSLENAANCIVEDSLLLESSKDVKVVEQDSLQSPAEDNEDESLNNVSSFIEKDTLSLESSNSPGTEEEESIEANSNLEKIDNNVEQDSLQSTDENNENEGFNNALSFAEKDAMLLESSNSPEEGQSIEVNFNLKRTYNNVEQDSLQSPEKENTDESLNKASNFVEKDTLPLESSHRGSHSPETEERQSIEGNSNIEKTDKNDKDSLVLESSEDVKVVEPDSLQSSEEDNKDESFNNASSFAEKDELPLEKSNSPKHGTEDVGQSIEANSNLEKTDNDDKDLLLSESSKDVKVVEQNSLQSPEKNNEDESLDNASSFVEEDTLPLGTCNLEKTDNNDKDSLFLESSKDNEKNLKVLEQDSLQSPEEDNEDESLDSALSFSEKDVSPLESTNSPKHGTEEGQSIEANSNLAKTDNNNKKSLVLESAKDNEKDISLKVAEQDSLRSPEKDNKDESLNEVSNFVEKDTLFLESSGIEEEESREANSNVEKIDNNVEQDSLHSPEEDNKDESVNNASSFLEKYVLPLESTNSPKHGTEVEEQSIQANFNLMPKTNDIHKDSLLLEFSIDVKVLEQDSQQSLEENNEDESLDNASEKDALSLESSNSPKHVTEEAQANSNLEKTDNSDTLVKGTSEDHTVPDINNDASTSAIRNDEDVQENDEENNETLKDSEEIRNSIRMQLTNLRKGKNKFNFFKDVQPKTSFFARTDEEVIKKPFVQPKIVTVSTVEKRQPEVIRPKETEKVEPQEDDNVSNALSELRKIINKPKLFSKKEANKQGPNKTTTANEPVETKPVHRPNNSSSTTTDIRKIIGTLNTDIEDSNSNDKLDSELNDNNSNPFVSNTLDEFLTDSKLNVSYDIPKSAAEEGIIKDYSLDPLMLIDPQTSKDEEEKADKDTKKITKASAYKPKTLAEKRRILEKTKLEQKNIKDEFDTRSYVMFKNKKVFLHSKYQSKCLAYVESDVPKKPVRALEVNKPSLLKELFRKSSPVKYRPGPLSRKHRLQSDYSQWTTELKSLPTVTLSIMPEFRKAVHPNLLGIINNQWDAEVSEDQVEFALSALKTNEPQNKIFNFELNYENKQEKLLARKKLRNDGIAAFKTTAKNLFNHEDDDKVVAQVIENLINYVEIKEIAPTLIKDEVFDNDEHLLQEKVIKYKRGKRRNFNKTNRELLRLNCKVVTMEEDEDDTKNECSKPYCRLGCVCNSLKSEHLIGVGKHCQKVACMFECSCPKYAREFLTTDTVTKIEDISKKYLAKEEKEFTQTVICTNDKTFVVGMSAKPRRAAKLPKKYSDFFDEDVYDEKSTINKKVQLIPCSVTMDKLNFSGIVPYCWVHYLYNCHCNGTSISFEKKLASENDKKKLTSRTRKAPKYFEQSRLSGRKVPKKSLQHKYVYQEEEDLDDDGTVSRTLPYEDHLGQDRKRENTEELTANDFINNMSQSDRLRALTLREVPLDRLNASDALKQSIIQERKLVIGHQRKQQHMVREEQSSDLTVRKTITSTTRQRKRPSAKTSNPEYRKKIKIVEAKSEYSTSQQSPQITSTITEQNETCTTITQSKVESVFDGEIICNDSAWLKRMCNNTQQPADSYARILPWDALLNGFLLKTINVYCLWDAPLRLVLTKNIKIRAARYLDVMERGRDILRAALRGTSNPGLIRQSETVRDIIKWLITGSLHTKYSSSTLSFLLVEVQPKRFEVRGCCTQKPKTPVKSNIQSTIVEAPEPEMADIEEPETAEIQSAPVSPAQSESMELSEENNENIETDNLSLDESAQSELTETKHKNMYNQVMSLFITRSKFKSTELIEDGCDDDLSDNLYMWVELPNVRRLAKWRVIFLKNDFMYLFFKTVKYSIKYTDIVKLTEIAKDFNSTLMVRNMDIRRCHSHPLYGLHISPKHLDRFFIGPYYIDFMDEDIDTLVYKNQSLVSSSSLKGGDNTEKCGAWMFERGEAKIAVVDLTEDDTPTPTPAPIPSTSSSSTVTLECQVVPPETVSNFIMPEPFKILSNKPRMPSEFNRFIVTNIPHFGYLGAYQPDGSESLEVSWPFEGKVLQFDSCARARDFLQRRFKNVLQPIPVTFDIQVIVLLNLDRNENQPIQAKYLKGNCICGSFGTRSIDEITEEFCQKELNMPKKDILQLFTHKAHDYMQAKVNDLAKLNCINYKRGVSVNVIFDKTKNEIQKQQQQLLLRKATIETLENKARTNLKKVYSLIKDLPITERNLETKILHETIRIRPKGLGSINATRVIEIPDDDAVPSTSGANFNFPNTSGVNFNIPSTSGVNFNVPSTSGVNFSVHSTSGVNFNVPGTSLLKPVSTPIQQRSVPSLYPISASNNNKSLLKINAQKNVPEEDSSEDVVWIIE</sequence>
<name>A0A9N9QJ84_9CUCU</name>
<feature type="compositionally biased region" description="Acidic residues" evidence="1">
    <location>
        <begin position="416"/>
        <end position="425"/>
    </location>
</feature>
<feature type="compositionally biased region" description="Polar residues" evidence="1">
    <location>
        <begin position="907"/>
        <end position="933"/>
    </location>
</feature>
<feature type="compositionally biased region" description="Polar residues" evidence="1">
    <location>
        <begin position="472"/>
        <end position="481"/>
    </location>
</feature>
<feature type="compositionally biased region" description="Acidic residues" evidence="1">
    <location>
        <begin position="2259"/>
        <end position="2269"/>
    </location>
</feature>
<feature type="compositionally biased region" description="Polar residues" evidence="1">
    <location>
        <begin position="1117"/>
        <end position="1136"/>
    </location>
</feature>
<dbReference type="EMBL" id="OU892284">
    <property type="protein sequence ID" value="CAG9772804.1"/>
    <property type="molecule type" value="Genomic_DNA"/>
</dbReference>
<feature type="compositionally biased region" description="Polar residues" evidence="1">
    <location>
        <begin position="393"/>
        <end position="403"/>
    </location>
</feature>
<feature type="compositionally biased region" description="Polar residues" evidence="1">
    <location>
        <begin position="216"/>
        <end position="226"/>
    </location>
</feature>
<proteinExistence type="predicted"/>
<keyword evidence="4" id="KW-1185">Reference proteome</keyword>
<evidence type="ECO:0000313" key="3">
    <source>
        <dbReference type="EMBL" id="CAG9772804.1"/>
    </source>
</evidence>
<evidence type="ECO:0000313" key="4">
    <source>
        <dbReference type="Proteomes" id="UP001152799"/>
    </source>
</evidence>
<organism evidence="3 4">
    <name type="scientific">Ceutorhynchus assimilis</name>
    <name type="common">cabbage seed weevil</name>
    <dbReference type="NCBI Taxonomy" id="467358"/>
    <lineage>
        <taxon>Eukaryota</taxon>
        <taxon>Metazoa</taxon>
        <taxon>Ecdysozoa</taxon>
        <taxon>Arthropoda</taxon>
        <taxon>Hexapoda</taxon>
        <taxon>Insecta</taxon>
        <taxon>Pterygota</taxon>
        <taxon>Neoptera</taxon>
        <taxon>Endopterygota</taxon>
        <taxon>Coleoptera</taxon>
        <taxon>Polyphaga</taxon>
        <taxon>Cucujiformia</taxon>
        <taxon>Curculionidae</taxon>
        <taxon>Ceutorhynchinae</taxon>
        <taxon>Ceutorhynchus</taxon>
    </lineage>
</organism>
<feature type="compositionally biased region" description="Basic and acidic residues" evidence="1">
    <location>
        <begin position="669"/>
        <end position="678"/>
    </location>
</feature>
<feature type="compositionally biased region" description="Basic and acidic residues" evidence="1">
    <location>
        <begin position="717"/>
        <end position="739"/>
    </location>
</feature>
<feature type="compositionally biased region" description="Basic and acidic residues" evidence="1">
    <location>
        <begin position="685"/>
        <end position="709"/>
    </location>
</feature>
<feature type="compositionally biased region" description="Polar residues" evidence="1">
    <location>
        <begin position="1293"/>
        <end position="1302"/>
    </location>
</feature>
<feature type="region of interest" description="Disordered" evidence="1">
    <location>
        <begin position="204"/>
        <end position="226"/>
    </location>
</feature>
<feature type="region of interest" description="Disordered" evidence="1">
    <location>
        <begin position="393"/>
        <end position="425"/>
    </location>
</feature>
<feature type="region of interest" description="Disordered" evidence="1">
    <location>
        <begin position="2009"/>
        <end position="2028"/>
    </location>
</feature>
<reference evidence="3" key="1">
    <citation type="submission" date="2022-01" db="EMBL/GenBank/DDBJ databases">
        <authorList>
            <person name="King R."/>
        </authorList>
    </citation>
    <scope>NUCLEOTIDE SEQUENCE</scope>
</reference>
<feature type="compositionally biased region" description="Basic and acidic residues" evidence="1">
    <location>
        <begin position="944"/>
        <end position="973"/>
    </location>
</feature>
<dbReference type="OrthoDB" id="6119313at2759"/>
<feature type="compositionally biased region" description="Polar residues" evidence="1">
    <location>
        <begin position="2244"/>
        <end position="2254"/>
    </location>
</feature>
<feature type="compositionally biased region" description="Acidic residues" evidence="1">
    <location>
        <begin position="884"/>
        <end position="893"/>
    </location>
</feature>
<feature type="compositionally biased region" description="Basic and acidic residues" evidence="1">
    <location>
        <begin position="851"/>
        <end position="877"/>
    </location>
</feature>
<feature type="region of interest" description="Disordered" evidence="1">
    <location>
        <begin position="445"/>
        <end position="493"/>
    </location>
</feature>
<evidence type="ECO:0000259" key="2">
    <source>
        <dbReference type="Pfam" id="PF16059"/>
    </source>
</evidence>
<dbReference type="Proteomes" id="UP001152799">
    <property type="component" value="Chromosome 8"/>
</dbReference>
<accession>A0A9N9QJ84</accession>
<feature type="compositionally biased region" description="Basic and acidic residues" evidence="1">
    <location>
        <begin position="793"/>
        <end position="813"/>
    </location>
</feature>
<gene>
    <name evidence="3" type="ORF">CEUTPL_LOCUS13207</name>
</gene>
<feature type="region of interest" description="Disordered" evidence="1">
    <location>
        <begin position="2235"/>
        <end position="2275"/>
    </location>
</feature>
<dbReference type="Pfam" id="PF16059">
    <property type="entry name" value="MGA_dom"/>
    <property type="match status" value="1"/>
</dbReference>
<feature type="domain" description="MGA conserved" evidence="2">
    <location>
        <begin position="1699"/>
        <end position="1742"/>
    </location>
</feature>
<feature type="compositionally biased region" description="Polar residues" evidence="1">
    <location>
        <begin position="593"/>
        <end position="621"/>
    </location>
</feature>